<name>A0A9P3PH95_LYOSH</name>
<feature type="region of interest" description="Disordered" evidence="5">
    <location>
        <begin position="699"/>
        <end position="729"/>
    </location>
</feature>
<dbReference type="Proteomes" id="UP001063166">
    <property type="component" value="Unassembled WGS sequence"/>
</dbReference>
<evidence type="ECO:0000256" key="2">
    <source>
        <dbReference type="ARBA" id="ARBA00022763"/>
    </source>
</evidence>
<keyword evidence="3" id="KW-0234">DNA repair</keyword>
<protein>
    <submittedName>
        <fullName evidence="7">Chromatin assembly factor 1 subunit A</fullName>
    </submittedName>
</protein>
<feature type="region of interest" description="Disordered" evidence="5">
    <location>
        <begin position="319"/>
        <end position="338"/>
    </location>
</feature>
<accession>A0A9P3PH95</accession>
<proteinExistence type="predicted"/>
<dbReference type="InterPro" id="IPR022043">
    <property type="entry name" value="CAF1A_DD"/>
</dbReference>
<dbReference type="GO" id="GO:0005634">
    <property type="term" value="C:nucleus"/>
    <property type="evidence" value="ECO:0007669"/>
    <property type="project" value="UniProtKB-SubCell"/>
</dbReference>
<dbReference type="GO" id="GO:0006334">
    <property type="term" value="P:nucleosome assembly"/>
    <property type="evidence" value="ECO:0007669"/>
    <property type="project" value="TreeGrafter"/>
</dbReference>
<dbReference type="Pfam" id="PF12253">
    <property type="entry name" value="CAF1A_dimeriz"/>
    <property type="match status" value="1"/>
</dbReference>
<dbReference type="EMBL" id="BRPK01000002">
    <property type="protein sequence ID" value="GLB35372.1"/>
    <property type="molecule type" value="Genomic_DNA"/>
</dbReference>
<dbReference type="GO" id="GO:0033186">
    <property type="term" value="C:CAF-1 complex"/>
    <property type="evidence" value="ECO:0007669"/>
    <property type="project" value="TreeGrafter"/>
</dbReference>
<evidence type="ECO:0000256" key="5">
    <source>
        <dbReference type="SAM" id="MobiDB-lite"/>
    </source>
</evidence>
<keyword evidence="2" id="KW-0227">DNA damage</keyword>
<feature type="compositionally biased region" description="Low complexity" evidence="5">
    <location>
        <begin position="699"/>
        <end position="724"/>
    </location>
</feature>
<reference evidence="7" key="1">
    <citation type="submission" date="2022-07" db="EMBL/GenBank/DDBJ databases">
        <title>The genome of Lyophyllum shimeji provides insight into the initial evolution of ectomycorrhizal fungal genome.</title>
        <authorList>
            <person name="Kobayashi Y."/>
            <person name="Shibata T."/>
            <person name="Hirakawa H."/>
            <person name="Shigenobu S."/>
            <person name="Nishiyama T."/>
            <person name="Yamada A."/>
            <person name="Hasebe M."/>
            <person name="Kawaguchi M."/>
        </authorList>
    </citation>
    <scope>NUCLEOTIDE SEQUENCE</scope>
    <source>
        <strain evidence="7">AT787</strain>
    </source>
</reference>
<keyword evidence="4" id="KW-0539">Nucleus</keyword>
<evidence type="ECO:0000313" key="8">
    <source>
        <dbReference type="Proteomes" id="UP001063166"/>
    </source>
</evidence>
<dbReference type="AlphaFoldDB" id="A0A9P3PH95"/>
<comment type="subcellular location">
    <subcellularLocation>
        <location evidence="1">Nucleus</location>
    </subcellularLocation>
</comment>
<dbReference type="PANTHER" id="PTHR15272">
    <property type="entry name" value="CHROMATIN ASSEMBLY FACTOR 1 SUBUNIT A CAF-1 SUBUNIT A"/>
    <property type="match status" value="1"/>
</dbReference>
<feature type="region of interest" description="Disordered" evidence="5">
    <location>
        <begin position="1"/>
        <end position="32"/>
    </location>
</feature>
<comment type="caution">
    <text evidence="7">The sequence shown here is derived from an EMBL/GenBank/DDBJ whole genome shotgun (WGS) entry which is preliminary data.</text>
</comment>
<keyword evidence="8" id="KW-1185">Reference proteome</keyword>
<evidence type="ECO:0000256" key="3">
    <source>
        <dbReference type="ARBA" id="ARBA00023204"/>
    </source>
</evidence>
<evidence type="ECO:0000256" key="1">
    <source>
        <dbReference type="ARBA" id="ARBA00004123"/>
    </source>
</evidence>
<gene>
    <name evidence="7" type="ORF">LshimejAT787_0209370</name>
</gene>
<dbReference type="GO" id="GO:0006281">
    <property type="term" value="P:DNA repair"/>
    <property type="evidence" value="ECO:0007669"/>
    <property type="project" value="UniProtKB-KW"/>
</dbReference>
<evidence type="ECO:0000256" key="4">
    <source>
        <dbReference type="ARBA" id="ARBA00023242"/>
    </source>
</evidence>
<dbReference type="OrthoDB" id="440676at2759"/>
<feature type="region of interest" description="Disordered" evidence="5">
    <location>
        <begin position="216"/>
        <end position="313"/>
    </location>
</feature>
<feature type="compositionally biased region" description="Basic and acidic residues" evidence="5">
    <location>
        <begin position="283"/>
        <end position="312"/>
    </location>
</feature>
<feature type="compositionally biased region" description="Polar residues" evidence="5">
    <location>
        <begin position="1"/>
        <end position="20"/>
    </location>
</feature>
<dbReference type="PANTHER" id="PTHR15272:SF0">
    <property type="entry name" value="CHROMATIN ASSEMBLY FACTOR 1 SUBUNIT A"/>
    <property type="match status" value="1"/>
</dbReference>
<evidence type="ECO:0000313" key="7">
    <source>
        <dbReference type="EMBL" id="GLB35372.1"/>
    </source>
</evidence>
<feature type="domain" description="Chromatin assembly factor 1 subunit A dimerization" evidence="6">
    <location>
        <begin position="492"/>
        <end position="563"/>
    </location>
</feature>
<evidence type="ECO:0000259" key="6">
    <source>
        <dbReference type="Pfam" id="PF12253"/>
    </source>
</evidence>
<feature type="region of interest" description="Disordered" evidence="5">
    <location>
        <begin position="537"/>
        <end position="580"/>
    </location>
</feature>
<organism evidence="7 8">
    <name type="scientific">Lyophyllum shimeji</name>
    <name type="common">Hon-shimeji</name>
    <name type="synonym">Tricholoma shimeji</name>
    <dbReference type="NCBI Taxonomy" id="47721"/>
    <lineage>
        <taxon>Eukaryota</taxon>
        <taxon>Fungi</taxon>
        <taxon>Dikarya</taxon>
        <taxon>Basidiomycota</taxon>
        <taxon>Agaricomycotina</taxon>
        <taxon>Agaricomycetes</taxon>
        <taxon>Agaricomycetidae</taxon>
        <taxon>Agaricales</taxon>
        <taxon>Tricholomatineae</taxon>
        <taxon>Lyophyllaceae</taxon>
        <taxon>Lyophyllum</taxon>
    </lineage>
</organism>
<sequence length="800" mass="88364">MSGTDDNNPIVNTAATSTSAEPEGKEGRSSLVELKNGKVHFKQKCISFEKQSETLQEIVQFRKMLEERIQRQASPLSVIPEEHHPLIAKLAHESDKTLAALSKHIRQELLPTQDDDEDHNGGATALEALPLSAVENAIKTVTQRNNYGLDGIGGGKAPAAVCVWRWEVKEQHRDWLPKNAREKAESRLSERVQAKQDLLAIFGSLPQEEKDAILDPKGANKLPQKEMNVADASKPSDPTSEEKPSSQSLKKRPKKKAEEENDAIPKQSGSKAARAPKPVDPAKAMKEQEKLEKKAAKAEKEKKERDAQDKSRTLMASFFAKPKKAPPRTPLANADCGAAGPSNIQSEFEKSFKPFVLKKDTELAPINWFLDARKKKKRPAPVKMDDSVIIIDDDHGAQDSDVDMDNVESLNVDVAAMNTNDHLRSIISSLPPPADPSRRRSRCAHDPLLKTYTVLCVRDLLSKLSEAEVAGDDSVVRALLQTLNDRTLLPAKVFIFAEDARPGYFGTWTRNSRIIGPRTPFAKDVLVFDYGYDSGEEWEAEPAGDADDVVDDGEDEEDGDDQDSDLDSWLVDDDEEPGISLEDMEQIPDLPILSTKRKADDTEKEKKLGKKRKVVVPLVPFAKGPCWETSIGYCESSMFDPYRIQLFNDSPFPIDPFTFVSTCVEDSKREQSKPVLSYKPVPVNDGVFVVPSLPERLNSANASPAGPSAASSSSTTQPGGAKRPAPAPKTPFPDVHLPLLLEKIASLQTGSIGFLVEAIHRDLREHKVKKNMIEAKVREVGEKCKEKKFWVVKPGIQAPS</sequence>